<evidence type="ECO:0000313" key="2">
    <source>
        <dbReference type="EMBL" id="OAJ51740.1"/>
    </source>
</evidence>
<dbReference type="EMBL" id="LXKA01000385">
    <property type="protein sequence ID" value="OAJ51740.1"/>
    <property type="molecule type" value="Genomic_DNA"/>
</dbReference>
<dbReference type="EMBL" id="LXJZ01000211">
    <property type="protein sequence ID" value="OAJ53657.1"/>
    <property type="molecule type" value="Genomic_DNA"/>
</dbReference>
<proteinExistence type="predicted"/>
<dbReference type="Proteomes" id="UP000077961">
    <property type="component" value="Unassembled WGS sequence"/>
</dbReference>
<sequence>MRVRYLEQIIKGMRARTETEKAARRVLVSRVDKLRWCFWHAELEKAKARMQAILTICPVIVPEALSTAESLAHLDYRTRELVEYVEANGGSTINYGARHCRGKPISTATTESAVNQVLNQRMCKRQQMRWSPIGVHLLAQVRCAVINGDLVERLARYEPPRKPLSREAAELPEQFGLASELQPQVFYAPDMDYFVDHSVNHPSKSAPPSEGPRRFGMTALATGSARNFRRSR</sequence>
<name>A0A1A9MXD9_9BURK</name>
<accession>A0A1A9MXD9</accession>
<organism evidence="2 5">
    <name type="scientific">Paraburkholderia ginsengiterrae</name>
    <dbReference type="NCBI Taxonomy" id="1462993"/>
    <lineage>
        <taxon>Bacteria</taxon>
        <taxon>Pseudomonadati</taxon>
        <taxon>Pseudomonadota</taxon>
        <taxon>Betaproteobacteria</taxon>
        <taxon>Burkholderiales</taxon>
        <taxon>Burkholderiaceae</taxon>
        <taxon>Paraburkholderia</taxon>
    </lineage>
</organism>
<evidence type="ECO:0000313" key="3">
    <source>
        <dbReference type="EMBL" id="OAJ53657.1"/>
    </source>
</evidence>
<feature type="region of interest" description="Disordered" evidence="1">
    <location>
        <begin position="198"/>
        <end position="232"/>
    </location>
</feature>
<reference evidence="4 5" key="1">
    <citation type="submission" date="2016-04" db="EMBL/GenBank/DDBJ databases">
        <title>Reclassification of Paraburkholderia panaciterrae (Farh et al. 2015) Dobritsa &amp; Samadpour 2016 as a later homotypic synonym of Paraburkholderia ginsengiterrae (Farh et al. 2015) Dobritsa &amp; Samadpour 2016.</title>
        <authorList>
            <person name="Dobritsa A.P."/>
            <person name="Kutumbaka K."/>
            <person name="Samadpour M."/>
        </authorList>
    </citation>
    <scope>NUCLEOTIDE SEQUENCE [LARGE SCALE GENOMIC DNA]</scope>
    <source>
        <strain evidence="2 5">DCY85</strain>
        <strain evidence="3 4">DCY85-1</strain>
    </source>
</reference>
<keyword evidence="4" id="KW-1185">Reference proteome</keyword>
<protein>
    <submittedName>
        <fullName evidence="2">Uncharacterized protein</fullName>
    </submittedName>
</protein>
<evidence type="ECO:0000313" key="4">
    <source>
        <dbReference type="Proteomes" id="UP000077961"/>
    </source>
</evidence>
<dbReference type="STRING" id="1462993.A6V36_36905"/>
<gene>
    <name evidence="3" type="ORF">A6V36_36905</name>
    <name evidence="2" type="ORF">A6V37_37265</name>
</gene>
<dbReference type="AlphaFoldDB" id="A0A1A9MXD9"/>
<dbReference type="Proteomes" id="UP000078116">
    <property type="component" value="Unassembled WGS sequence"/>
</dbReference>
<comment type="caution">
    <text evidence="2">The sequence shown here is derived from an EMBL/GenBank/DDBJ whole genome shotgun (WGS) entry which is preliminary data.</text>
</comment>
<evidence type="ECO:0000256" key="1">
    <source>
        <dbReference type="SAM" id="MobiDB-lite"/>
    </source>
</evidence>
<evidence type="ECO:0000313" key="5">
    <source>
        <dbReference type="Proteomes" id="UP000078116"/>
    </source>
</evidence>